<keyword evidence="8" id="KW-1185">Reference proteome</keyword>
<reference evidence="7 8" key="1">
    <citation type="journal article" date="2016" name="Nat. Commun.">
        <title>Extremotolerant tardigrade genome and improved radiotolerance of human cultured cells by tardigrade-unique protein.</title>
        <authorList>
            <person name="Hashimoto T."/>
            <person name="Horikawa D.D."/>
            <person name="Saito Y."/>
            <person name="Kuwahara H."/>
            <person name="Kozuka-Hata H."/>
            <person name="Shin-I T."/>
            <person name="Minakuchi Y."/>
            <person name="Ohishi K."/>
            <person name="Motoyama A."/>
            <person name="Aizu T."/>
            <person name="Enomoto A."/>
            <person name="Kondo K."/>
            <person name="Tanaka S."/>
            <person name="Hara Y."/>
            <person name="Koshikawa S."/>
            <person name="Sagara H."/>
            <person name="Miura T."/>
            <person name="Yokobori S."/>
            <person name="Miyagawa K."/>
            <person name="Suzuki Y."/>
            <person name="Kubo T."/>
            <person name="Oyama M."/>
            <person name="Kohara Y."/>
            <person name="Fujiyama A."/>
            <person name="Arakawa K."/>
            <person name="Katayama T."/>
            <person name="Toyoda A."/>
            <person name="Kunieda T."/>
        </authorList>
    </citation>
    <scope>NUCLEOTIDE SEQUENCE [LARGE SCALE GENOMIC DNA]</scope>
    <source>
        <strain evidence="7 8">YOKOZUNA-1</strain>
    </source>
</reference>
<feature type="coiled-coil region" evidence="4">
    <location>
        <begin position="658"/>
        <end position="699"/>
    </location>
</feature>
<feature type="region of interest" description="Disordered" evidence="5">
    <location>
        <begin position="412"/>
        <end position="465"/>
    </location>
</feature>
<feature type="region of interest" description="Disordered" evidence="5">
    <location>
        <begin position="30"/>
        <end position="56"/>
    </location>
</feature>
<feature type="domain" description="GRIP" evidence="6">
    <location>
        <begin position="741"/>
        <end position="790"/>
    </location>
</feature>
<dbReference type="InterPro" id="IPR000237">
    <property type="entry name" value="GRIP_dom"/>
</dbReference>
<feature type="compositionally biased region" description="Polar residues" evidence="5">
    <location>
        <begin position="489"/>
        <end position="514"/>
    </location>
</feature>
<dbReference type="AlphaFoldDB" id="A0A1D1W438"/>
<feature type="compositionally biased region" description="Polar residues" evidence="5">
    <location>
        <begin position="434"/>
        <end position="453"/>
    </location>
</feature>
<evidence type="ECO:0000256" key="2">
    <source>
        <dbReference type="ARBA" id="ARBA00023034"/>
    </source>
</evidence>
<dbReference type="STRING" id="947166.A0A1D1W438"/>
<feature type="compositionally biased region" description="Basic and acidic residues" evidence="5">
    <location>
        <begin position="188"/>
        <end position="206"/>
    </location>
</feature>
<keyword evidence="2" id="KW-0333">Golgi apparatus</keyword>
<dbReference type="EMBL" id="BDGG01000017">
    <property type="protein sequence ID" value="GAV08247.1"/>
    <property type="molecule type" value="Genomic_DNA"/>
</dbReference>
<evidence type="ECO:0000313" key="8">
    <source>
        <dbReference type="Proteomes" id="UP000186922"/>
    </source>
</evidence>
<feature type="region of interest" description="Disordered" evidence="5">
    <location>
        <begin position="342"/>
        <end position="400"/>
    </location>
</feature>
<evidence type="ECO:0000256" key="3">
    <source>
        <dbReference type="ARBA" id="ARBA00023054"/>
    </source>
</evidence>
<comment type="caution">
    <text evidence="7">The sequence shown here is derived from an EMBL/GenBank/DDBJ whole genome shotgun (WGS) entry which is preliminary data.</text>
</comment>
<evidence type="ECO:0000259" key="6">
    <source>
        <dbReference type="PROSITE" id="PS50913"/>
    </source>
</evidence>
<feature type="region of interest" description="Disordered" evidence="5">
    <location>
        <begin position="188"/>
        <end position="217"/>
    </location>
</feature>
<evidence type="ECO:0000256" key="5">
    <source>
        <dbReference type="SAM" id="MobiDB-lite"/>
    </source>
</evidence>
<feature type="compositionally biased region" description="Polar residues" evidence="5">
    <location>
        <begin position="252"/>
        <end position="261"/>
    </location>
</feature>
<comment type="subcellular location">
    <subcellularLocation>
        <location evidence="1">Golgi apparatus</location>
    </subcellularLocation>
</comment>
<sequence>MAAWFKQGLSTLGEGLSTLTKEILSEDIVPPADGPSSLFGSLQMASPKTEEHPDKSMEQFQQMVNHYETLLAEQRDRIAQLEFDRQTSSQPKLLNGTSSSTEQSSYINSTDHDKFLDIDLAATTPSPDPSRGIESSFPVLSAAQIHPDGFHRPLAHKDSVESGLVEAMEEELREKDVTIRHLMQEISRIKSESDGKGPLDTKDVSSHDGSVSDKTGAQEKIEMASQTEEFAGPREEATQNFAVQFEPEITFSDGQAQTVELSQYGEGSSPHLRASVDKVDSSTQDESEQTETSTQTDVEFSERERNTGEATAGSQTNDVSFSLSELRSAELSAQMTAECQTDGISLENLPPSKEISLSTAECQTDDSARESSPVCDSAFQTDDEEKNSTSTTESQTDELSVMPLEFADAEVQAGEEAQQSTVGCQSESTEEMPTVTSTEVQAGEQINQATTETQTDEAVEQAYPPTETVEIARVTSVQVETQCGEQINKATADTQTEEIPSASSEHSGVQTESTGDLLAFEEYSVLMQDKQQLQKELATAVEGRERSKKEIERLKGHLLQVEEGYAQDFEGAQKREEELRQMVFQLQQQVEESMSQQQHASLEVTEQIASLEREVRVLLEARDDAMTKFHQAEKNAAQSEASLSNLRMAFEHIKLDQRNELEVERQKARKNVKSLEEKLAEVTNRCAFLEEQAVQNQQNQAEQVRALAEADSLRQQLLAMSTMLESTERALQAAIEESSISSKSKVESALMKSMLLGYLIGPKGTKDDILRMMMSTLNFSDNEKQKVQYNQSSTLSSLFVRGTPGQAPEDSFGNMLVKFIEQESKPKRTEEMSNASRSSTPLPPASPLSQVPHSSFRGPSRPPPSLPDRFSQRDMLESILNHSQAVTFGQPHSSIDTV</sequence>
<dbReference type="GO" id="GO:0006888">
    <property type="term" value="P:endoplasmic reticulum to Golgi vesicle-mediated transport"/>
    <property type="evidence" value="ECO:0007669"/>
    <property type="project" value="TreeGrafter"/>
</dbReference>
<name>A0A1D1W438_RAMVA</name>
<evidence type="ECO:0000256" key="1">
    <source>
        <dbReference type="ARBA" id="ARBA00004555"/>
    </source>
</evidence>
<dbReference type="GO" id="GO:0031267">
    <property type="term" value="F:small GTPase binding"/>
    <property type="evidence" value="ECO:0007669"/>
    <property type="project" value="TreeGrafter"/>
</dbReference>
<dbReference type="Proteomes" id="UP000186922">
    <property type="component" value="Unassembled WGS sequence"/>
</dbReference>
<accession>A0A1D1W438</accession>
<proteinExistence type="predicted"/>
<dbReference type="GO" id="GO:0005794">
    <property type="term" value="C:Golgi apparatus"/>
    <property type="evidence" value="ECO:0007669"/>
    <property type="project" value="UniProtKB-SubCell"/>
</dbReference>
<feature type="coiled-coil region" evidence="4">
    <location>
        <begin position="57"/>
        <end position="84"/>
    </location>
</feature>
<dbReference type="GO" id="GO:0007030">
    <property type="term" value="P:Golgi organization"/>
    <property type="evidence" value="ECO:0007669"/>
    <property type="project" value="TreeGrafter"/>
</dbReference>
<dbReference type="PANTHER" id="PTHR18921:SF2">
    <property type="entry name" value="THYROID RECEPTOR-INTERACTING PROTEIN 11"/>
    <property type="match status" value="1"/>
</dbReference>
<feature type="compositionally biased region" description="Polar residues" evidence="5">
    <location>
        <begin position="388"/>
        <end position="398"/>
    </location>
</feature>
<feature type="coiled-coil region" evidence="4">
    <location>
        <begin position="530"/>
        <end position="628"/>
    </location>
</feature>
<feature type="region of interest" description="Disordered" evidence="5">
    <location>
        <begin position="823"/>
        <end position="875"/>
    </location>
</feature>
<feature type="region of interest" description="Disordered" evidence="5">
    <location>
        <begin position="489"/>
        <end position="515"/>
    </location>
</feature>
<evidence type="ECO:0000313" key="7">
    <source>
        <dbReference type="EMBL" id="GAV08247.1"/>
    </source>
</evidence>
<protein>
    <recommendedName>
        <fullName evidence="6">GRIP domain-containing protein</fullName>
    </recommendedName>
</protein>
<dbReference type="PANTHER" id="PTHR18921">
    <property type="entry name" value="MYOSIN HEAVY CHAIN - RELATED"/>
    <property type="match status" value="1"/>
</dbReference>
<feature type="compositionally biased region" description="Polar residues" evidence="5">
    <location>
        <begin position="417"/>
        <end position="427"/>
    </location>
</feature>
<dbReference type="OrthoDB" id="425925at2759"/>
<dbReference type="PROSITE" id="PS50913">
    <property type="entry name" value="GRIP"/>
    <property type="match status" value="1"/>
</dbReference>
<keyword evidence="3 4" id="KW-0175">Coiled coil</keyword>
<gene>
    <name evidence="7" type="primary">RvY_17971-1</name>
    <name evidence="7" type="synonym">RvY_17971.1</name>
    <name evidence="7" type="ORF">RvY_17971</name>
</gene>
<feature type="compositionally biased region" description="Polar residues" evidence="5">
    <location>
        <begin position="308"/>
        <end position="319"/>
    </location>
</feature>
<evidence type="ECO:0000256" key="4">
    <source>
        <dbReference type="SAM" id="Coils"/>
    </source>
</evidence>
<organism evidence="7 8">
    <name type="scientific">Ramazzottius varieornatus</name>
    <name type="common">Water bear</name>
    <name type="synonym">Tardigrade</name>
    <dbReference type="NCBI Taxonomy" id="947166"/>
    <lineage>
        <taxon>Eukaryota</taxon>
        <taxon>Metazoa</taxon>
        <taxon>Ecdysozoa</taxon>
        <taxon>Tardigrada</taxon>
        <taxon>Eutardigrada</taxon>
        <taxon>Parachela</taxon>
        <taxon>Hypsibioidea</taxon>
        <taxon>Ramazzottiidae</taxon>
        <taxon>Ramazzottius</taxon>
    </lineage>
</organism>
<feature type="region of interest" description="Disordered" evidence="5">
    <location>
        <begin position="244"/>
        <end position="321"/>
    </location>
</feature>